<evidence type="ECO:0000313" key="2">
    <source>
        <dbReference type="EMBL" id="KAG5179381.1"/>
    </source>
</evidence>
<name>A0A836CCS8_9STRA</name>
<feature type="compositionally biased region" description="Low complexity" evidence="1">
    <location>
        <begin position="27"/>
        <end position="40"/>
    </location>
</feature>
<dbReference type="SUPFAM" id="SSF160443">
    <property type="entry name" value="SMR domain-like"/>
    <property type="match status" value="1"/>
</dbReference>
<protein>
    <recommendedName>
        <fullName evidence="4">Smr domain-containing protein</fullName>
    </recommendedName>
</protein>
<keyword evidence="3" id="KW-1185">Reference proteome</keyword>
<comment type="caution">
    <text evidence="2">The sequence shown here is derived from an EMBL/GenBank/DDBJ whole genome shotgun (WGS) entry which is preliminary data.</text>
</comment>
<dbReference type="Proteomes" id="UP000664859">
    <property type="component" value="Unassembled WGS sequence"/>
</dbReference>
<accession>A0A836CCS8</accession>
<dbReference type="InterPro" id="IPR036063">
    <property type="entry name" value="Smr_dom_sf"/>
</dbReference>
<dbReference type="EMBL" id="JAFCMP010000468">
    <property type="protein sequence ID" value="KAG5179381.1"/>
    <property type="molecule type" value="Genomic_DNA"/>
</dbReference>
<feature type="compositionally biased region" description="Basic residues" evidence="1">
    <location>
        <begin position="8"/>
        <end position="19"/>
    </location>
</feature>
<evidence type="ECO:0000256" key="1">
    <source>
        <dbReference type="SAM" id="MobiDB-lite"/>
    </source>
</evidence>
<gene>
    <name evidence="2" type="ORF">JKP88DRAFT_247396</name>
</gene>
<sequence length="318" mass="34652">MNDIANISKKKKKKKKKSKPPPPSPSPTLALQSQTQQKQVLQQQNILRQTHPVPAASASKRKISAALPQMLQNGKTGAADGDASGLPLEAPRSTVAGENWRARIYHQEVKSVLQRRKRYACSSKAPRWTARAMPHGFHPPPCHAMCVQWLQLLLMETIEPQVVEHGRVHLVTGQGLHSARARPKSRPVVLAHFTEHPLGFTATSTDPGTVYIDAGSAWRDEAARRHVATVAQTARERILDAAEAEYPHSRFGYAWLNKIDLRVRGPSVPPPYAGPVPAAGLYSGTGPGVRRRPTLSVPAAPRFAPPVLTPPGMGVHSI</sequence>
<organism evidence="2 3">
    <name type="scientific">Tribonema minus</name>
    <dbReference type="NCBI Taxonomy" id="303371"/>
    <lineage>
        <taxon>Eukaryota</taxon>
        <taxon>Sar</taxon>
        <taxon>Stramenopiles</taxon>
        <taxon>Ochrophyta</taxon>
        <taxon>PX clade</taxon>
        <taxon>Xanthophyceae</taxon>
        <taxon>Tribonematales</taxon>
        <taxon>Tribonemataceae</taxon>
        <taxon>Tribonema</taxon>
    </lineage>
</organism>
<dbReference type="AlphaFoldDB" id="A0A836CCS8"/>
<feature type="region of interest" description="Disordered" evidence="1">
    <location>
        <begin position="1"/>
        <end position="40"/>
    </location>
</feature>
<evidence type="ECO:0000313" key="3">
    <source>
        <dbReference type="Proteomes" id="UP000664859"/>
    </source>
</evidence>
<evidence type="ECO:0008006" key="4">
    <source>
        <dbReference type="Google" id="ProtNLM"/>
    </source>
</evidence>
<reference evidence="2" key="1">
    <citation type="submission" date="2021-02" db="EMBL/GenBank/DDBJ databases">
        <title>First Annotated Genome of the Yellow-green Alga Tribonema minus.</title>
        <authorList>
            <person name="Mahan K.M."/>
        </authorList>
    </citation>
    <scope>NUCLEOTIDE SEQUENCE</scope>
    <source>
        <strain evidence="2">UTEX B ZZ1240</strain>
    </source>
</reference>
<proteinExistence type="predicted"/>
<dbReference type="OrthoDB" id="3231855at2759"/>